<dbReference type="Pfam" id="PF02909">
    <property type="entry name" value="TetR_C_1"/>
    <property type="match status" value="1"/>
</dbReference>
<evidence type="ECO:0000256" key="5">
    <source>
        <dbReference type="SAM" id="MobiDB-lite"/>
    </source>
</evidence>
<dbReference type="AlphaFoldDB" id="A0AAE3GFL2"/>
<dbReference type="InterPro" id="IPR009057">
    <property type="entry name" value="Homeodomain-like_sf"/>
</dbReference>
<evidence type="ECO:0000313" key="8">
    <source>
        <dbReference type="Proteomes" id="UP001206128"/>
    </source>
</evidence>
<dbReference type="InterPro" id="IPR001647">
    <property type="entry name" value="HTH_TetR"/>
</dbReference>
<dbReference type="GO" id="GO:0045892">
    <property type="term" value="P:negative regulation of DNA-templated transcription"/>
    <property type="evidence" value="ECO:0007669"/>
    <property type="project" value="InterPro"/>
</dbReference>
<gene>
    <name evidence="7" type="ORF">LX83_003323</name>
</gene>
<dbReference type="PROSITE" id="PS50977">
    <property type="entry name" value="HTH_TETR_2"/>
    <property type="match status" value="1"/>
</dbReference>
<evidence type="ECO:0000313" key="7">
    <source>
        <dbReference type="EMBL" id="MCP2166455.1"/>
    </source>
</evidence>
<evidence type="ECO:0000256" key="3">
    <source>
        <dbReference type="ARBA" id="ARBA00023163"/>
    </source>
</evidence>
<dbReference type="SUPFAM" id="SSF48498">
    <property type="entry name" value="Tetracyclin repressor-like, C-terminal domain"/>
    <property type="match status" value="1"/>
</dbReference>
<feature type="DNA-binding region" description="H-T-H motif" evidence="4">
    <location>
        <begin position="56"/>
        <end position="75"/>
    </location>
</feature>
<accession>A0AAE3GFL2</accession>
<feature type="region of interest" description="Disordered" evidence="5">
    <location>
        <begin position="1"/>
        <end position="33"/>
    </location>
</feature>
<evidence type="ECO:0000256" key="4">
    <source>
        <dbReference type="PROSITE-ProRule" id="PRU00335"/>
    </source>
</evidence>
<sequence>MSIPGGRSGRRRVADDGVVPPPPQRRATGRPPRISRADIVAAAHRIVDAEGVARLTMRRLAAEVGSTPMALYHHVRDRDELLVLLLEDYARRIPRPELPEQPRERIVAAALVLHDVLAERPWLVTALATDDLMGATALWIVEVMVDAAMAAGLSAERAVHAYRAIWYYTVGEITVRSAAGRQRASRDRPSYRDEVFASLDPAELPRLAALADRWTALTTVDTYAAGLRALVDGLLPGS</sequence>
<dbReference type="InterPro" id="IPR036271">
    <property type="entry name" value="Tet_transcr_reg_TetR-rel_C_sf"/>
</dbReference>
<comment type="caution">
    <text evidence="7">The sequence shown here is derived from an EMBL/GenBank/DDBJ whole genome shotgun (WGS) entry which is preliminary data.</text>
</comment>
<dbReference type="PANTHER" id="PTHR30055:SF151">
    <property type="entry name" value="TRANSCRIPTIONAL REGULATORY PROTEIN"/>
    <property type="match status" value="1"/>
</dbReference>
<keyword evidence="3" id="KW-0804">Transcription</keyword>
<dbReference type="GO" id="GO:0000976">
    <property type="term" value="F:transcription cis-regulatory region binding"/>
    <property type="evidence" value="ECO:0007669"/>
    <property type="project" value="TreeGrafter"/>
</dbReference>
<dbReference type="Gene3D" id="1.10.357.10">
    <property type="entry name" value="Tetracycline Repressor, domain 2"/>
    <property type="match status" value="1"/>
</dbReference>
<dbReference type="Proteomes" id="UP001206128">
    <property type="component" value="Unassembled WGS sequence"/>
</dbReference>
<feature type="domain" description="HTH tetR-type" evidence="6">
    <location>
        <begin position="33"/>
        <end position="93"/>
    </location>
</feature>
<proteinExistence type="predicted"/>
<dbReference type="InterPro" id="IPR004111">
    <property type="entry name" value="Repressor_TetR_C"/>
</dbReference>
<dbReference type="GO" id="GO:0003700">
    <property type="term" value="F:DNA-binding transcription factor activity"/>
    <property type="evidence" value="ECO:0007669"/>
    <property type="project" value="TreeGrafter"/>
</dbReference>
<dbReference type="InterPro" id="IPR050109">
    <property type="entry name" value="HTH-type_TetR-like_transc_reg"/>
</dbReference>
<evidence type="ECO:0000259" key="6">
    <source>
        <dbReference type="PROSITE" id="PS50977"/>
    </source>
</evidence>
<name>A0AAE3GFL2_9PSEU</name>
<dbReference type="Pfam" id="PF00440">
    <property type="entry name" value="TetR_N"/>
    <property type="match status" value="1"/>
</dbReference>
<dbReference type="SUPFAM" id="SSF46689">
    <property type="entry name" value="Homeodomain-like"/>
    <property type="match status" value="1"/>
</dbReference>
<keyword evidence="1" id="KW-0805">Transcription regulation</keyword>
<keyword evidence="8" id="KW-1185">Reference proteome</keyword>
<reference evidence="7" key="1">
    <citation type="submission" date="2022-06" db="EMBL/GenBank/DDBJ databases">
        <title>Genomic Encyclopedia of Archaeal and Bacterial Type Strains, Phase II (KMG-II): from individual species to whole genera.</title>
        <authorList>
            <person name="Goeker M."/>
        </authorList>
    </citation>
    <scope>NUCLEOTIDE SEQUENCE</scope>
    <source>
        <strain evidence="7">DSM 43935</strain>
    </source>
</reference>
<protein>
    <submittedName>
        <fullName evidence="7">Transcriptional regulator, TetR family</fullName>
    </submittedName>
</protein>
<evidence type="ECO:0000256" key="2">
    <source>
        <dbReference type="ARBA" id="ARBA00023125"/>
    </source>
</evidence>
<dbReference type="EMBL" id="JAMTCK010000007">
    <property type="protein sequence ID" value="MCP2166455.1"/>
    <property type="molecule type" value="Genomic_DNA"/>
</dbReference>
<evidence type="ECO:0000256" key="1">
    <source>
        <dbReference type="ARBA" id="ARBA00023015"/>
    </source>
</evidence>
<dbReference type="PANTHER" id="PTHR30055">
    <property type="entry name" value="HTH-TYPE TRANSCRIPTIONAL REGULATOR RUTR"/>
    <property type="match status" value="1"/>
</dbReference>
<organism evidence="7 8">
    <name type="scientific">Goodfellowiella coeruleoviolacea</name>
    <dbReference type="NCBI Taxonomy" id="334858"/>
    <lineage>
        <taxon>Bacteria</taxon>
        <taxon>Bacillati</taxon>
        <taxon>Actinomycetota</taxon>
        <taxon>Actinomycetes</taxon>
        <taxon>Pseudonocardiales</taxon>
        <taxon>Pseudonocardiaceae</taxon>
        <taxon>Goodfellowiella</taxon>
    </lineage>
</organism>
<dbReference type="Gene3D" id="1.10.10.60">
    <property type="entry name" value="Homeodomain-like"/>
    <property type="match status" value="1"/>
</dbReference>
<keyword evidence="2 4" id="KW-0238">DNA-binding</keyword>